<evidence type="ECO:0000256" key="7">
    <source>
        <dbReference type="SAM" id="MobiDB-lite"/>
    </source>
</evidence>
<evidence type="ECO:0000256" key="8">
    <source>
        <dbReference type="SAM" id="Phobius"/>
    </source>
</evidence>
<sequence>MSSHTTTVAPFQRAVPPNNDRGEPEITPAVLLQPLDGEQLTNIASMQPHWNQPRINTWRLVAVFITFFNLGANDASYGLETYYHLNYTVVSLIFLSPFAGYFFAAASSDKVHMQFGQRGVAIIGPLCRLASYITFSLHPPWPVVVVILIFNGYGNGILDAGWNAWVGNMIGANQLLGIMHGFYGLGAVVSPLIATAMITKAALQWYTFFYVMCGLGVLELVSGTWAFWEETGAAFRRRNTNENGQGRLRAALKHKVTWICSLFLLLYVGCEVSIAGWIVTFMIRIRKGEPFASGITATGFWLGITLGRVSLGFLTPKLGERLSVSFYLVIGVGLELLFWLVPNFIVSAIAVAFLGFFLGPMFPASIIAATKLLPQHMHVAAIGFCSAVGGGGAAIVPFAVGAIAQVRGVETLEPIVLALLVLLLGTWLTLPRMPRHSHQQ</sequence>
<feature type="transmembrane region" description="Helical" evidence="8">
    <location>
        <begin position="84"/>
        <end position="103"/>
    </location>
</feature>
<comment type="subcellular location">
    <subcellularLocation>
        <location evidence="1">Endomembrane system</location>
        <topology evidence="1">Multi-pass membrane protein</topology>
    </subcellularLocation>
</comment>
<dbReference type="PROSITE" id="PS50850">
    <property type="entry name" value="MFS"/>
    <property type="match status" value="1"/>
</dbReference>
<feature type="transmembrane region" description="Helical" evidence="8">
    <location>
        <begin position="347"/>
        <end position="369"/>
    </location>
</feature>
<evidence type="ECO:0000256" key="6">
    <source>
        <dbReference type="ARBA" id="ARBA00023136"/>
    </source>
</evidence>
<feature type="transmembrane region" description="Helical" evidence="8">
    <location>
        <begin position="55"/>
        <end position="72"/>
    </location>
</feature>
<dbReference type="AlphaFoldDB" id="A0A6A6E1T8"/>
<feature type="transmembrane region" description="Helical" evidence="8">
    <location>
        <begin position="412"/>
        <end position="430"/>
    </location>
</feature>
<dbReference type="OrthoDB" id="413079at2759"/>
<keyword evidence="3" id="KW-0813">Transport</keyword>
<feature type="transmembrane region" description="Helical" evidence="8">
    <location>
        <begin position="178"/>
        <end position="199"/>
    </location>
</feature>
<dbReference type="InterPro" id="IPR051788">
    <property type="entry name" value="MFS_Transporter"/>
</dbReference>
<feature type="transmembrane region" description="Helical" evidence="8">
    <location>
        <begin position="291"/>
        <end position="311"/>
    </location>
</feature>
<proteinExistence type="inferred from homology"/>
<feature type="domain" description="Major facilitator superfamily (MFS) profile" evidence="9">
    <location>
        <begin position="25"/>
        <end position="437"/>
    </location>
</feature>
<evidence type="ECO:0000256" key="4">
    <source>
        <dbReference type="ARBA" id="ARBA00022692"/>
    </source>
</evidence>
<evidence type="ECO:0000313" key="10">
    <source>
        <dbReference type="EMBL" id="KAF2184539.1"/>
    </source>
</evidence>
<feature type="transmembrane region" description="Helical" evidence="8">
    <location>
        <begin position="256"/>
        <end position="279"/>
    </location>
</feature>
<dbReference type="GO" id="GO:0012505">
    <property type="term" value="C:endomembrane system"/>
    <property type="evidence" value="ECO:0007669"/>
    <property type="project" value="UniProtKB-SubCell"/>
</dbReference>
<dbReference type="Gene3D" id="1.20.1250.20">
    <property type="entry name" value="MFS general substrate transporter like domains"/>
    <property type="match status" value="1"/>
</dbReference>
<feature type="transmembrane region" description="Helical" evidence="8">
    <location>
        <begin position="141"/>
        <end position="166"/>
    </location>
</feature>
<protein>
    <submittedName>
        <fullName evidence="10">Putative MFS transporter</fullName>
    </submittedName>
</protein>
<organism evidence="10 11">
    <name type="scientific">Zopfia rhizophila CBS 207.26</name>
    <dbReference type="NCBI Taxonomy" id="1314779"/>
    <lineage>
        <taxon>Eukaryota</taxon>
        <taxon>Fungi</taxon>
        <taxon>Dikarya</taxon>
        <taxon>Ascomycota</taxon>
        <taxon>Pezizomycotina</taxon>
        <taxon>Dothideomycetes</taxon>
        <taxon>Dothideomycetes incertae sedis</taxon>
        <taxon>Zopfiaceae</taxon>
        <taxon>Zopfia</taxon>
    </lineage>
</organism>
<keyword evidence="11" id="KW-1185">Reference proteome</keyword>
<comment type="similarity">
    <text evidence="2">Belongs to the major facilitator superfamily.</text>
</comment>
<evidence type="ECO:0000256" key="3">
    <source>
        <dbReference type="ARBA" id="ARBA00022448"/>
    </source>
</evidence>
<dbReference type="FunFam" id="1.20.1250.20:FF:000308">
    <property type="entry name" value="MFS efflux transporter"/>
    <property type="match status" value="1"/>
</dbReference>
<dbReference type="Proteomes" id="UP000800200">
    <property type="component" value="Unassembled WGS sequence"/>
</dbReference>
<dbReference type="InterPro" id="IPR020846">
    <property type="entry name" value="MFS_dom"/>
</dbReference>
<dbReference type="PANTHER" id="PTHR23514:SF3">
    <property type="entry name" value="BYPASS OF STOP CODON PROTEIN 6"/>
    <property type="match status" value="1"/>
</dbReference>
<evidence type="ECO:0000256" key="5">
    <source>
        <dbReference type="ARBA" id="ARBA00022989"/>
    </source>
</evidence>
<evidence type="ECO:0000256" key="2">
    <source>
        <dbReference type="ARBA" id="ARBA00008335"/>
    </source>
</evidence>
<dbReference type="SUPFAM" id="SSF103473">
    <property type="entry name" value="MFS general substrate transporter"/>
    <property type="match status" value="1"/>
</dbReference>
<reference evidence="10" key="1">
    <citation type="journal article" date="2020" name="Stud. Mycol.">
        <title>101 Dothideomycetes genomes: a test case for predicting lifestyles and emergence of pathogens.</title>
        <authorList>
            <person name="Haridas S."/>
            <person name="Albert R."/>
            <person name="Binder M."/>
            <person name="Bloem J."/>
            <person name="Labutti K."/>
            <person name="Salamov A."/>
            <person name="Andreopoulos B."/>
            <person name="Baker S."/>
            <person name="Barry K."/>
            <person name="Bills G."/>
            <person name="Bluhm B."/>
            <person name="Cannon C."/>
            <person name="Castanera R."/>
            <person name="Culley D."/>
            <person name="Daum C."/>
            <person name="Ezra D."/>
            <person name="Gonzalez J."/>
            <person name="Henrissat B."/>
            <person name="Kuo A."/>
            <person name="Liang C."/>
            <person name="Lipzen A."/>
            <person name="Lutzoni F."/>
            <person name="Magnuson J."/>
            <person name="Mondo S."/>
            <person name="Nolan M."/>
            <person name="Ohm R."/>
            <person name="Pangilinan J."/>
            <person name="Park H.-J."/>
            <person name="Ramirez L."/>
            <person name="Alfaro M."/>
            <person name="Sun H."/>
            <person name="Tritt A."/>
            <person name="Yoshinaga Y."/>
            <person name="Zwiers L.-H."/>
            <person name="Turgeon B."/>
            <person name="Goodwin S."/>
            <person name="Spatafora J."/>
            <person name="Crous P."/>
            <person name="Grigoriev I."/>
        </authorList>
    </citation>
    <scope>NUCLEOTIDE SEQUENCE</scope>
    <source>
        <strain evidence="10">CBS 207.26</strain>
    </source>
</reference>
<dbReference type="Pfam" id="PF07690">
    <property type="entry name" value="MFS_1"/>
    <property type="match status" value="1"/>
</dbReference>
<dbReference type="PANTHER" id="PTHR23514">
    <property type="entry name" value="BYPASS OF STOP CODON PROTEIN 6"/>
    <property type="match status" value="1"/>
</dbReference>
<evidence type="ECO:0000259" key="9">
    <source>
        <dbReference type="PROSITE" id="PS50850"/>
    </source>
</evidence>
<keyword evidence="4 8" id="KW-0812">Transmembrane</keyword>
<dbReference type="FunFam" id="1.20.1250.20:FF:000286">
    <property type="entry name" value="MFS efflux transporter"/>
    <property type="match status" value="1"/>
</dbReference>
<evidence type="ECO:0000256" key="1">
    <source>
        <dbReference type="ARBA" id="ARBA00004127"/>
    </source>
</evidence>
<dbReference type="GO" id="GO:0022857">
    <property type="term" value="F:transmembrane transporter activity"/>
    <property type="evidence" value="ECO:0007669"/>
    <property type="project" value="InterPro"/>
</dbReference>
<feature type="transmembrane region" description="Helical" evidence="8">
    <location>
        <begin position="381"/>
        <end position="406"/>
    </location>
</feature>
<evidence type="ECO:0000313" key="11">
    <source>
        <dbReference type="Proteomes" id="UP000800200"/>
    </source>
</evidence>
<dbReference type="InterPro" id="IPR011701">
    <property type="entry name" value="MFS"/>
</dbReference>
<accession>A0A6A6E1T8</accession>
<name>A0A6A6E1T8_9PEZI</name>
<feature type="region of interest" description="Disordered" evidence="7">
    <location>
        <begin position="1"/>
        <end position="25"/>
    </location>
</feature>
<keyword evidence="5 8" id="KW-1133">Transmembrane helix</keyword>
<dbReference type="InterPro" id="IPR036259">
    <property type="entry name" value="MFS_trans_sf"/>
</dbReference>
<keyword evidence="6 8" id="KW-0472">Membrane</keyword>
<feature type="transmembrane region" description="Helical" evidence="8">
    <location>
        <begin position="205"/>
        <end position="228"/>
    </location>
</feature>
<feature type="transmembrane region" description="Helical" evidence="8">
    <location>
        <begin position="323"/>
        <end position="341"/>
    </location>
</feature>
<dbReference type="GO" id="GO:0016020">
    <property type="term" value="C:membrane"/>
    <property type="evidence" value="ECO:0007669"/>
    <property type="project" value="TreeGrafter"/>
</dbReference>
<gene>
    <name evidence="10" type="ORF">K469DRAFT_578979</name>
</gene>
<dbReference type="EMBL" id="ML994637">
    <property type="protein sequence ID" value="KAF2184539.1"/>
    <property type="molecule type" value="Genomic_DNA"/>
</dbReference>